<dbReference type="EMBL" id="JAFKCS010000347">
    <property type="protein sequence ID" value="MBN7823038.1"/>
    <property type="molecule type" value="Genomic_DNA"/>
</dbReference>
<reference evidence="2 3" key="1">
    <citation type="submission" date="2021-03" db="EMBL/GenBank/DDBJ databases">
        <title>novel species isolated from a fishpond in China.</title>
        <authorList>
            <person name="Lu H."/>
            <person name="Cai Z."/>
        </authorList>
    </citation>
    <scope>NUCLEOTIDE SEQUENCE [LARGE SCALE GENOMIC DNA]</scope>
    <source>
        <strain evidence="2 3">Y57</strain>
    </source>
</reference>
<organism evidence="2 3">
    <name type="scientific">Bowmanella yangjiangensis</name>
    <dbReference type="NCBI Taxonomy" id="2811230"/>
    <lineage>
        <taxon>Bacteria</taxon>
        <taxon>Pseudomonadati</taxon>
        <taxon>Pseudomonadota</taxon>
        <taxon>Gammaproteobacteria</taxon>
        <taxon>Alteromonadales</taxon>
        <taxon>Alteromonadaceae</taxon>
        <taxon>Bowmanella</taxon>
    </lineage>
</organism>
<dbReference type="Gene3D" id="3.30.559.30">
    <property type="entry name" value="Nonribosomal peptide synthetase, condensation domain"/>
    <property type="match status" value="1"/>
</dbReference>
<evidence type="ECO:0000313" key="3">
    <source>
        <dbReference type="Proteomes" id="UP000663992"/>
    </source>
</evidence>
<comment type="caution">
    <text evidence="2">The sequence shown here is derived from an EMBL/GenBank/DDBJ whole genome shotgun (WGS) entry which is preliminary data.</text>
</comment>
<evidence type="ECO:0000313" key="2">
    <source>
        <dbReference type="EMBL" id="MBN7823038.1"/>
    </source>
</evidence>
<dbReference type="Pfam" id="PF00668">
    <property type="entry name" value="Condensation"/>
    <property type="match status" value="1"/>
</dbReference>
<proteinExistence type="predicted"/>
<dbReference type="RefSeq" id="WP_206596852.1">
    <property type="nucleotide sequence ID" value="NZ_JAFKCS010000347.1"/>
</dbReference>
<dbReference type="NCBIfam" id="TIGR01720">
    <property type="entry name" value="NRPS-para261"/>
    <property type="match status" value="1"/>
</dbReference>
<feature type="domain" description="Condensation" evidence="1">
    <location>
        <begin position="8"/>
        <end position="145"/>
    </location>
</feature>
<dbReference type="InterPro" id="IPR001242">
    <property type="entry name" value="Condensation_dom"/>
</dbReference>
<dbReference type="PANTHER" id="PTHR45398">
    <property type="match status" value="1"/>
</dbReference>
<dbReference type="SUPFAM" id="SSF52777">
    <property type="entry name" value="CoA-dependent acyltransferases"/>
    <property type="match status" value="1"/>
</dbReference>
<protein>
    <recommendedName>
        <fullName evidence="1">Condensation domain-containing protein</fullName>
    </recommendedName>
</protein>
<gene>
    <name evidence="2" type="ORF">J0A65_24450</name>
</gene>
<keyword evidence="3" id="KW-1185">Reference proteome</keyword>
<dbReference type="InterPro" id="IPR010060">
    <property type="entry name" value="NRPS_synth"/>
</dbReference>
<feature type="non-terminal residue" evidence="2">
    <location>
        <position position="1"/>
    </location>
</feature>
<sequence length="149" mass="16446">VRLEAGEGDYGQAITALRQRLRAVPNKGIGYGVLRYLADGQMRSRLAAQAQPRVTFNYLGQLDQSADGEALFSLLDERPGDAYAASAPLNNWLEIVGQVHDGELALRCLFSRQVFRPSSIERFMASFEEELLAVIDHCCAQIAQEAFAL</sequence>
<dbReference type="Proteomes" id="UP000663992">
    <property type="component" value="Unassembled WGS sequence"/>
</dbReference>
<evidence type="ECO:0000259" key="1">
    <source>
        <dbReference type="Pfam" id="PF00668"/>
    </source>
</evidence>
<accession>A0ABS3D103</accession>
<name>A0ABS3D103_9ALTE</name>
<dbReference type="PANTHER" id="PTHR45398:SF1">
    <property type="entry name" value="ENZYME, PUTATIVE (JCVI)-RELATED"/>
    <property type="match status" value="1"/>
</dbReference>